<dbReference type="Proteomes" id="UP001178507">
    <property type="component" value="Unassembled WGS sequence"/>
</dbReference>
<gene>
    <name evidence="1" type="ORF">EVOR1521_LOCUS3314</name>
</gene>
<evidence type="ECO:0000313" key="1">
    <source>
        <dbReference type="EMBL" id="CAJ1373526.1"/>
    </source>
</evidence>
<organism evidence="1 2">
    <name type="scientific">Effrenium voratum</name>
    <dbReference type="NCBI Taxonomy" id="2562239"/>
    <lineage>
        <taxon>Eukaryota</taxon>
        <taxon>Sar</taxon>
        <taxon>Alveolata</taxon>
        <taxon>Dinophyceae</taxon>
        <taxon>Suessiales</taxon>
        <taxon>Symbiodiniaceae</taxon>
        <taxon>Effrenium</taxon>
    </lineage>
</organism>
<reference evidence="1" key="1">
    <citation type="submission" date="2023-08" db="EMBL/GenBank/DDBJ databases">
        <authorList>
            <person name="Chen Y."/>
            <person name="Shah S."/>
            <person name="Dougan E. K."/>
            <person name="Thang M."/>
            <person name="Chan C."/>
        </authorList>
    </citation>
    <scope>NUCLEOTIDE SEQUENCE</scope>
</reference>
<protein>
    <submittedName>
        <fullName evidence="1">Uncharacterized protein</fullName>
    </submittedName>
</protein>
<evidence type="ECO:0000313" key="2">
    <source>
        <dbReference type="Proteomes" id="UP001178507"/>
    </source>
</evidence>
<accession>A0AA36HQM5</accession>
<dbReference type="AlphaFoldDB" id="A0AA36HQM5"/>
<sequence>MAALLKSVTPVTQALHACGQQVRWKSNPLNSVSLLQQYYRKMPIRKKYRRAIMRGTMVMCERTGQVRIPPLAISGYDEKKNPYRGRFEDLRALRVWFKD</sequence>
<dbReference type="InterPro" id="IPR056347">
    <property type="entry name" value="Microp_apicomplexa_8"/>
</dbReference>
<dbReference type="EMBL" id="CAUJNA010000202">
    <property type="protein sequence ID" value="CAJ1373526.1"/>
    <property type="molecule type" value="Genomic_DNA"/>
</dbReference>
<comment type="caution">
    <text evidence="1">The sequence shown here is derived from an EMBL/GenBank/DDBJ whole genome shotgun (WGS) entry which is preliminary data.</text>
</comment>
<keyword evidence="2" id="KW-1185">Reference proteome</keyword>
<name>A0AA36HQM5_9DINO</name>
<proteinExistence type="predicted"/>
<dbReference type="Pfam" id="PF23512">
    <property type="entry name" value="Microp_apicomplexa_8"/>
    <property type="match status" value="1"/>
</dbReference>